<reference evidence="2 3" key="1">
    <citation type="submission" date="2023-01" db="EMBL/GenBank/DDBJ databases">
        <title>Analysis of 21 Apiospora genomes using comparative genomics revels a genus with tremendous synthesis potential of carbohydrate active enzymes and secondary metabolites.</title>
        <authorList>
            <person name="Sorensen T."/>
        </authorList>
    </citation>
    <scope>NUCLEOTIDE SEQUENCE [LARGE SCALE GENOMIC DNA]</scope>
    <source>
        <strain evidence="2 3">CBS 117206</strain>
    </source>
</reference>
<organism evidence="2 3">
    <name type="scientific">Apiospora kogelbergensis</name>
    <dbReference type="NCBI Taxonomy" id="1337665"/>
    <lineage>
        <taxon>Eukaryota</taxon>
        <taxon>Fungi</taxon>
        <taxon>Dikarya</taxon>
        <taxon>Ascomycota</taxon>
        <taxon>Pezizomycotina</taxon>
        <taxon>Sordariomycetes</taxon>
        <taxon>Xylariomycetidae</taxon>
        <taxon>Amphisphaeriales</taxon>
        <taxon>Apiosporaceae</taxon>
        <taxon>Apiospora</taxon>
    </lineage>
</organism>
<dbReference type="EMBL" id="JAQQWP010000004">
    <property type="protein sequence ID" value="KAK8120463.1"/>
    <property type="molecule type" value="Genomic_DNA"/>
</dbReference>
<evidence type="ECO:0000256" key="1">
    <source>
        <dbReference type="SAM" id="MobiDB-lite"/>
    </source>
</evidence>
<evidence type="ECO:0000313" key="2">
    <source>
        <dbReference type="EMBL" id="KAK8120463.1"/>
    </source>
</evidence>
<protein>
    <submittedName>
        <fullName evidence="2">Uncharacterized protein</fullName>
    </submittedName>
</protein>
<dbReference type="AlphaFoldDB" id="A0AAW0QZR9"/>
<evidence type="ECO:0000313" key="3">
    <source>
        <dbReference type="Proteomes" id="UP001392437"/>
    </source>
</evidence>
<gene>
    <name evidence="2" type="ORF">PG999_004583</name>
</gene>
<name>A0AAW0QZR9_9PEZI</name>
<feature type="region of interest" description="Disordered" evidence="1">
    <location>
        <begin position="186"/>
        <end position="214"/>
    </location>
</feature>
<dbReference type="Proteomes" id="UP001392437">
    <property type="component" value="Unassembled WGS sequence"/>
</dbReference>
<keyword evidence="3" id="KW-1185">Reference proteome</keyword>
<comment type="caution">
    <text evidence="2">The sequence shown here is derived from an EMBL/GenBank/DDBJ whole genome shotgun (WGS) entry which is preliminary data.</text>
</comment>
<proteinExistence type="predicted"/>
<sequence length="214" mass="23740">MLREQVRAAGCPKLRGFLQRLRSGEQTEEEFEQLRRRLYKPAHPTFADGLRAITPLNQDRWNVNMAAVVQTGPLCTPAFAVTDQKSQGKQFSQVLLNLKGVHASSGTTTRPSFMSLYVQLSRAERWDGLYLFRKPARSDFIEPRNVLDEDMWQAVRPRARELVPDLGCDGGVGAVGGQRALAGELPIVGEDDDDAYGSKLPSRGSATLNPGEER</sequence>
<accession>A0AAW0QZR9</accession>